<comment type="similarity">
    <text evidence="2">Belongs to the peptidase C65 family. Otulin subfamily.</text>
</comment>
<dbReference type="PANTHER" id="PTHR33662:SF1">
    <property type="entry name" value="INACTIVE UBIQUITIN THIOESTERASE OTULINL"/>
    <property type="match status" value="1"/>
</dbReference>
<sequence>MGTAVATHNLSSVLSEEKAQSVRQMVSWIIRYAWKKLQNPVVVGLAALLASSWFIRTPYNWVGHLLKWSFRISEKENKAVGPLIDLLEYGKREWRGETKEAEKMRQAYKAVYMDHHFKHIRRIRGDNYCALRATLFQILSQGIPFPTWMKEQDIAKFPEKVYSQGCNWVQQYSFGPEKYTGENVFGKLRKNLETLKVQWITISAIKDQEKRVEMCINLFNDQKKEYMMFEAMKFLMLYAVVGLFEELKDDQDVPNFCSFFFARDTSFDPLSFMLNHLNYVGDTGGLEQLEMFLLGFTLDLKISAFRLYKWRFKKMYLKRGKGVSVSDLDNMPPVGMAQTMESCNLHLNLLID</sequence>
<dbReference type="AlphaFoldDB" id="V9L095"/>
<dbReference type="InterPro" id="IPR023235">
    <property type="entry name" value="FAM105"/>
</dbReference>
<dbReference type="GO" id="GO:0005737">
    <property type="term" value="C:cytoplasm"/>
    <property type="evidence" value="ECO:0007669"/>
    <property type="project" value="UniProtKB-SubCell"/>
</dbReference>
<organism evidence="4">
    <name type="scientific">Callorhinchus milii</name>
    <name type="common">Ghost shark</name>
    <dbReference type="NCBI Taxonomy" id="7868"/>
    <lineage>
        <taxon>Eukaryota</taxon>
        <taxon>Metazoa</taxon>
        <taxon>Chordata</taxon>
        <taxon>Craniata</taxon>
        <taxon>Vertebrata</taxon>
        <taxon>Chondrichthyes</taxon>
        <taxon>Holocephali</taxon>
        <taxon>Chimaeriformes</taxon>
        <taxon>Callorhinchidae</taxon>
        <taxon>Callorhinchus</taxon>
    </lineage>
</organism>
<reference evidence="4" key="1">
    <citation type="journal article" date="2014" name="Nature">
        <title>Elephant shark genome provides unique insights into gnathostome evolution.</title>
        <authorList>
            <consortium name="International Elephant Shark Genome Sequencing Consortium"/>
            <person name="Venkatesh B."/>
            <person name="Lee A.P."/>
            <person name="Ravi V."/>
            <person name="Maurya A.K."/>
            <person name="Lian M.M."/>
            <person name="Swann J.B."/>
            <person name="Ohta Y."/>
            <person name="Flajnik M.F."/>
            <person name="Sutoh Y."/>
            <person name="Kasahara M."/>
            <person name="Hoon S."/>
            <person name="Gangu V."/>
            <person name="Roy S.W."/>
            <person name="Irimia M."/>
            <person name="Korzh V."/>
            <person name="Kondrychyn I."/>
            <person name="Lim Z.W."/>
            <person name="Tay B.H."/>
            <person name="Tohari S."/>
            <person name="Kong K.W."/>
            <person name="Ho S."/>
            <person name="Lorente-Galdos B."/>
            <person name="Quilez J."/>
            <person name="Marques-Bonet T."/>
            <person name="Raney B.J."/>
            <person name="Ingham P.W."/>
            <person name="Tay A."/>
            <person name="Hillier L.W."/>
            <person name="Minx P."/>
            <person name="Boehm T."/>
            <person name="Wilson R.K."/>
            <person name="Brenner S."/>
            <person name="Warren W.C."/>
        </authorList>
    </citation>
    <scope>NUCLEOTIDE SEQUENCE</scope>
    <source>
        <tissue evidence="4">Intestine</tissue>
    </source>
</reference>
<accession>V9L095</accession>
<dbReference type="Pfam" id="PF16218">
    <property type="entry name" value="Peptidase_C101"/>
    <property type="match status" value="1"/>
</dbReference>
<dbReference type="PANTHER" id="PTHR33662">
    <property type="entry name" value="OTU DEUBIQUITINASE WITH LINEAR LINKAGE-SPECIFICITY A-RELATED"/>
    <property type="match status" value="1"/>
</dbReference>
<comment type="subcellular location">
    <subcellularLocation>
        <location evidence="1">Cytoplasm</location>
    </subcellularLocation>
</comment>
<evidence type="ECO:0000256" key="1">
    <source>
        <dbReference type="ARBA" id="ARBA00004496"/>
    </source>
</evidence>
<evidence type="ECO:0000313" key="4">
    <source>
        <dbReference type="EMBL" id="AFP04628.1"/>
    </source>
</evidence>
<dbReference type="PRINTS" id="PR02056">
    <property type="entry name" value="PROTEINF105A"/>
</dbReference>
<name>V9L095_CALMI</name>
<dbReference type="PRINTS" id="PR02055">
    <property type="entry name" value="PROTEINF105"/>
</dbReference>
<dbReference type="EMBL" id="JW872110">
    <property type="protein sequence ID" value="AFP04628.1"/>
    <property type="molecule type" value="mRNA"/>
</dbReference>
<evidence type="ECO:0000256" key="3">
    <source>
        <dbReference type="ARBA" id="ARBA00022490"/>
    </source>
</evidence>
<keyword evidence="3" id="KW-0963">Cytoplasm</keyword>
<evidence type="ECO:0000256" key="2">
    <source>
        <dbReference type="ARBA" id="ARBA00010267"/>
    </source>
</evidence>
<proteinExistence type="evidence at transcript level"/>
<protein>
    <submittedName>
        <fullName evidence="4">Uncharacterized protein</fullName>
    </submittedName>
</protein>
<dbReference type="InterPro" id="IPR023236">
    <property type="entry name" value="OTULINL"/>
</dbReference>